<organism evidence="2 3">
    <name type="scientific">Iamia majanohamensis</name>
    <dbReference type="NCBI Taxonomy" id="467976"/>
    <lineage>
        <taxon>Bacteria</taxon>
        <taxon>Bacillati</taxon>
        <taxon>Actinomycetota</taxon>
        <taxon>Acidimicrobiia</taxon>
        <taxon>Acidimicrobiales</taxon>
        <taxon>Iamiaceae</taxon>
        <taxon>Iamia</taxon>
    </lineage>
</organism>
<proteinExistence type="predicted"/>
<evidence type="ECO:0000313" key="2">
    <source>
        <dbReference type="EMBL" id="WCO69198.1"/>
    </source>
</evidence>
<dbReference type="AlphaFoldDB" id="A0AAE9YDW7"/>
<evidence type="ECO:0000256" key="1">
    <source>
        <dbReference type="SAM" id="MobiDB-lite"/>
    </source>
</evidence>
<feature type="compositionally biased region" description="Low complexity" evidence="1">
    <location>
        <begin position="122"/>
        <end position="131"/>
    </location>
</feature>
<dbReference type="Proteomes" id="UP001216390">
    <property type="component" value="Chromosome"/>
</dbReference>
<reference evidence="2" key="1">
    <citation type="submission" date="2023-01" db="EMBL/GenBank/DDBJ databases">
        <title>The diversity of Class Acidimicrobiia in South China Sea sediment environments and the proposal of Iamia marina sp. nov., a novel species of the genus Iamia.</title>
        <authorList>
            <person name="He Y."/>
            <person name="Tian X."/>
        </authorList>
    </citation>
    <scope>NUCLEOTIDE SEQUENCE</scope>
    <source>
        <strain evidence="2">DSM 19957</strain>
    </source>
</reference>
<feature type="compositionally biased region" description="Basic and acidic residues" evidence="1">
    <location>
        <begin position="92"/>
        <end position="107"/>
    </location>
</feature>
<protein>
    <submittedName>
        <fullName evidence="2">Uncharacterized protein</fullName>
    </submittedName>
</protein>
<keyword evidence="3" id="KW-1185">Reference proteome</keyword>
<dbReference type="RefSeq" id="WP_272738711.1">
    <property type="nucleotide sequence ID" value="NZ_CP116942.1"/>
</dbReference>
<feature type="region of interest" description="Disordered" evidence="1">
    <location>
        <begin position="76"/>
        <end position="142"/>
    </location>
</feature>
<dbReference type="EMBL" id="CP116942">
    <property type="protein sequence ID" value="WCO69198.1"/>
    <property type="molecule type" value="Genomic_DNA"/>
</dbReference>
<gene>
    <name evidence="2" type="ORF">PO878_10735</name>
</gene>
<sequence>MPKKVTPVPTGIWKQVARLQRVGLSEGLRGRGGTWLAMGIGAWGLQRLRGMAAKEDEILLREPIGPGETITITNQTTTRAQAKAAQQQAQAEDERRQKQAKKAEKAAKKARKGLSKAEKRQLQAQEAQADARAARRRRRRSR</sequence>
<evidence type="ECO:0000313" key="3">
    <source>
        <dbReference type="Proteomes" id="UP001216390"/>
    </source>
</evidence>
<dbReference type="KEGG" id="ima:PO878_10735"/>
<name>A0AAE9YDW7_9ACTN</name>
<accession>A0AAE9YDW7</accession>
<feature type="compositionally biased region" description="Low complexity" evidence="1">
    <location>
        <begin position="76"/>
        <end position="90"/>
    </location>
</feature>